<proteinExistence type="predicted"/>
<dbReference type="EMBL" id="JBEDUW010000006">
    <property type="protein sequence ID" value="KAK9922476.1"/>
    <property type="molecule type" value="Genomic_DNA"/>
</dbReference>
<feature type="region of interest" description="Disordered" evidence="1">
    <location>
        <begin position="111"/>
        <end position="147"/>
    </location>
</feature>
<evidence type="ECO:0000256" key="1">
    <source>
        <dbReference type="SAM" id="MobiDB-lite"/>
    </source>
</evidence>
<comment type="caution">
    <text evidence="2">The sequence shown here is derived from an EMBL/GenBank/DDBJ whole genome shotgun (WGS) entry which is preliminary data.</text>
</comment>
<reference evidence="2 3" key="1">
    <citation type="journal article" date="2023" name="G3 (Bethesda)">
        <title>A chromosome-length genome assembly and annotation of blackberry (Rubus argutus, cv. 'Hillquist').</title>
        <authorList>
            <person name="Bruna T."/>
            <person name="Aryal R."/>
            <person name="Dudchenko O."/>
            <person name="Sargent D.J."/>
            <person name="Mead D."/>
            <person name="Buti M."/>
            <person name="Cavallini A."/>
            <person name="Hytonen T."/>
            <person name="Andres J."/>
            <person name="Pham M."/>
            <person name="Weisz D."/>
            <person name="Mascagni F."/>
            <person name="Usai G."/>
            <person name="Natali L."/>
            <person name="Bassil N."/>
            <person name="Fernandez G.E."/>
            <person name="Lomsadze A."/>
            <person name="Armour M."/>
            <person name="Olukolu B."/>
            <person name="Poorten T."/>
            <person name="Britton C."/>
            <person name="Davik J."/>
            <person name="Ashrafi H."/>
            <person name="Aiden E.L."/>
            <person name="Borodovsky M."/>
            <person name="Worthington M."/>
        </authorList>
    </citation>
    <scope>NUCLEOTIDE SEQUENCE [LARGE SCALE GENOMIC DNA]</scope>
    <source>
        <strain evidence="2">PI 553951</strain>
    </source>
</reference>
<accession>A0AAW1WEZ5</accession>
<organism evidence="2 3">
    <name type="scientific">Rubus argutus</name>
    <name type="common">Southern blackberry</name>
    <dbReference type="NCBI Taxonomy" id="59490"/>
    <lineage>
        <taxon>Eukaryota</taxon>
        <taxon>Viridiplantae</taxon>
        <taxon>Streptophyta</taxon>
        <taxon>Embryophyta</taxon>
        <taxon>Tracheophyta</taxon>
        <taxon>Spermatophyta</taxon>
        <taxon>Magnoliopsida</taxon>
        <taxon>eudicotyledons</taxon>
        <taxon>Gunneridae</taxon>
        <taxon>Pentapetalae</taxon>
        <taxon>rosids</taxon>
        <taxon>fabids</taxon>
        <taxon>Rosales</taxon>
        <taxon>Rosaceae</taxon>
        <taxon>Rosoideae</taxon>
        <taxon>Rosoideae incertae sedis</taxon>
        <taxon>Rubus</taxon>
    </lineage>
</organism>
<name>A0AAW1WEZ5_RUBAR</name>
<gene>
    <name evidence="2" type="ORF">M0R45_030938</name>
</gene>
<feature type="compositionally biased region" description="Acidic residues" evidence="1">
    <location>
        <begin position="118"/>
        <end position="139"/>
    </location>
</feature>
<protein>
    <submittedName>
        <fullName evidence="2">Uncharacterized protein</fullName>
    </submittedName>
</protein>
<dbReference type="Proteomes" id="UP001457282">
    <property type="component" value="Unassembled WGS sequence"/>
</dbReference>
<evidence type="ECO:0000313" key="2">
    <source>
        <dbReference type="EMBL" id="KAK9922476.1"/>
    </source>
</evidence>
<keyword evidence="3" id="KW-1185">Reference proteome</keyword>
<dbReference type="AlphaFoldDB" id="A0AAW1WEZ5"/>
<evidence type="ECO:0000313" key="3">
    <source>
        <dbReference type="Proteomes" id="UP001457282"/>
    </source>
</evidence>
<sequence length="193" mass="20983">MSYRENCEASGPEEDNIVGNASINVVGNTKINAADDNVINVDSEIESGSRQSQQHGTQATFVGLSDLVSDLFGGSPHYGIQSEVGHRYDDSDFEYNVSNPRVVKEYEEMGFAGVGSDDGGDTDDLESLNGSETEEDEDYNPLPKKSSKGVNVKAWRRSVDLKNPIFAVGQAFLNAEVLKEAVRKFAIKNQLGL</sequence>